<proteinExistence type="predicted"/>
<keyword evidence="2" id="KW-1185">Reference proteome</keyword>
<gene>
    <name evidence="1" type="ORF">ACFOGP_23360</name>
</gene>
<evidence type="ECO:0000313" key="1">
    <source>
        <dbReference type="EMBL" id="MFC3145680.1"/>
    </source>
</evidence>
<dbReference type="EMBL" id="JBHRTB010000010">
    <property type="protein sequence ID" value="MFC3145680.1"/>
    <property type="molecule type" value="Genomic_DNA"/>
</dbReference>
<dbReference type="Proteomes" id="UP001595632">
    <property type="component" value="Unassembled WGS sequence"/>
</dbReference>
<accession>A0ABV7GVY0</accession>
<reference evidence="2" key="1">
    <citation type="journal article" date="2019" name="Int. J. Syst. Evol. Microbiol.">
        <title>The Global Catalogue of Microorganisms (GCM) 10K type strain sequencing project: providing services to taxonomists for standard genome sequencing and annotation.</title>
        <authorList>
            <consortium name="The Broad Institute Genomics Platform"/>
            <consortium name="The Broad Institute Genome Sequencing Center for Infectious Disease"/>
            <person name="Wu L."/>
            <person name="Ma J."/>
        </authorList>
    </citation>
    <scope>NUCLEOTIDE SEQUENCE [LARGE SCALE GENOMIC DNA]</scope>
    <source>
        <strain evidence="2">KCTC 52366</strain>
    </source>
</reference>
<organism evidence="1 2">
    <name type="scientific">Psychromarinibacter halotolerans</name>
    <dbReference type="NCBI Taxonomy" id="1775175"/>
    <lineage>
        <taxon>Bacteria</taxon>
        <taxon>Pseudomonadati</taxon>
        <taxon>Pseudomonadota</taxon>
        <taxon>Alphaproteobacteria</taxon>
        <taxon>Rhodobacterales</taxon>
        <taxon>Paracoccaceae</taxon>
        <taxon>Psychromarinibacter</taxon>
    </lineage>
</organism>
<sequence length="66" mass="7786">MIFFIFLAIGVVFYLWWKRTYTTLSRDCRWRQDKPAGDWHCVACGARTVPPPNQSPRHCLRSDRTG</sequence>
<evidence type="ECO:0000313" key="2">
    <source>
        <dbReference type="Proteomes" id="UP001595632"/>
    </source>
</evidence>
<dbReference type="RefSeq" id="WP_275632631.1">
    <property type="nucleotide sequence ID" value="NZ_JARGYD010000003.1"/>
</dbReference>
<name>A0ABV7GVY0_9RHOB</name>
<protein>
    <submittedName>
        <fullName evidence="1">Uncharacterized protein</fullName>
    </submittedName>
</protein>
<comment type="caution">
    <text evidence="1">The sequence shown here is derived from an EMBL/GenBank/DDBJ whole genome shotgun (WGS) entry which is preliminary data.</text>
</comment>